<comment type="catalytic activity">
    <reaction evidence="5">
        <text>a sn-glycero-3-phosphodiester + H2O = an alcohol + sn-glycerol 3-phosphate + H(+)</text>
        <dbReference type="Rhea" id="RHEA:12969"/>
        <dbReference type="ChEBI" id="CHEBI:15377"/>
        <dbReference type="ChEBI" id="CHEBI:15378"/>
        <dbReference type="ChEBI" id="CHEBI:30879"/>
        <dbReference type="ChEBI" id="CHEBI:57597"/>
        <dbReference type="ChEBI" id="CHEBI:83408"/>
        <dbReference type="EC" id="3.1.4.46"/>
    </reaction>
</comment>
<dbReference type="PROSITE" id="PS51704">
    <property type="entry name" value="GP_PDE"/>
    <property type="match status" value="2"/>
</dbReference>
<dbReference type="CDD" id="cd08603">
    <property type="entry name" value="GDPD_SHV3_repeat_1"/>
    <property type="match status" value="1"/>
</dbReference>
<comment type="caution">
    <text evidence="8">The sequence shown here is derived from an EMBL/GenBank/DDBJ whole genome shotgun (WGS) entry which is preliminary data.</text>
</comment>
<name>A0A2U1M158_ARTAN</name>
<evidence type="ECO:0000256" key="4">
    <source>
        <dbReference type="ARBA" id="ARBA00022801"/>
    </source>
</evidence>
<accession>A0A2U1M158</accession>
<evidence type="ECO:0000256" key="2">
    <source>
        <dbReference type="ARBA" id="ARBA00022729"/>
    </source>
</evidence>
<gene>
    <name evidence="8" type="ORF">CTI12_AA430260</name>
</gene>
<protein>
    <recommendedName>
        <fullName evidence="1">glycerophosphodiester phosphodiesterase</fullName>
        <ecNumber evidence="1">3.1.4.46</ecNumber>
    </recommendedName>
</protein>
<keyword evidence="2 6" id="KW-0732">Signal</keyword>
<proteinExistence type="predicted"/>
<keyword evidence="9" id="KW-1185">Reference proteome</keyword>
<dbReference type="FunFam" id="3.20.20.190:FF:000013">
    <property type="entry name" value="Glycerophosphodiester phosphodiesterase GDPDL3"/>
    <property type="match status" value="1"/>
</dbReference>
<evidence type="ECO:0000259" key="7">
    <source>
        <dbReference type="PROSITE" id="PS51704"/>
    </source>
</evidence>
<dbReference type="InterPro" id="IPR017946">
    <property type="entry name" value="PLC-like_Pdiesterase_TIM-brl"/>
</dbReference>
<evidence type="ECO:0000256" key="3">
    <source>
        <dbReference type="ARBA" id="ARBA00022798"/>
    </source>
</evidence>
<dbReference type="PANTHER" id="PTHR43620">
    <property type="entry name" value="GLYCEROPHOSPHORYL DIESTER PHOSPHODIESTERASE"/>
    <property type="match status" value="1"/>
</dbReference>
<dbReference type="GO" id="GO:0008889">
    <property type="term" value="F:glycerophosphodiester phosphodiesterase activity"/>
    <property type="evidence" value="ECO:0007669"/>
    <property type="project" value="UniProtKB-EC"/>
</dbReference>
<keyword evidence="3" id="KW-0319">Glycerol metabolism</keyword>
<dbReference type="GO" id="GO:0006071">
    <property type="term" value="P:glycerol metabolic process"/>
    <property type="evidence" value="ECO:0007669"/>
    <property type="project" value="UniProtKB-KW"/>
</dbReference>
<feature type="domain" description="GP-PDE" evidence="7">
    <location>
        <begin position="372"/>
        <end position="536"/>
    </location>
</feature>
<feature type="domain" description="GP-PDE" evidence="7">
    <location>
        <begin position="38"/>
        <end position="335"/>
    </location>
</feature>
<dbReference type="GO" id="GO:0006629">
    <property type="term" value="P:lipid metabolic process"/>
    <property type="evidence" value="ECO:0007669"/>
    <property type="project" value="InterPro"/>
</dbReference>
<feature type="chain" id="PRO_5015396386" description="glycerophosphodiester phosphodiesterase" evidence="6">
    <location>
        <begin position="22"/>
        <end position="536"/>
    </location>
</feature>
<dbReference type="Gene3D" id="3.20.20.190">
    <property type="entry name" value="Phosphatidylinositol (PI) phosphodiesterase"/>
    <property type="match status" value="2"/>
</dbReference>
<dbReference type="OrthoDB" id="1058301at2759"/>
<dbReference type="Proteomes" id="UP000245207">
    <property type="component" value="Unassembled WGS sequence"/>
</dbReference>
<dbReference type="PANTHER" id="PTHR43620:SF19">
    <property type="entry name" value="GLYCEROPHOSPHODIESTER PHOSPHODIESTERASE"/>
    <property type="match status" value="1"/>
</dbReference>
<evidence type="ECO:0000256" key="5">
    <source>
        <dbReference type="ARBA" id="ARBA00047512"/>
    </source>
</evidence>
<dbReference type="EC" id="3.1.4.46" evidence="1"/>
<dbReference type="InterPro" id="IPR030395">
    <property type="entry name" value="GP_PDE_dom"/>
</dbReference>
<dbReference type="AlphaFoldDB" id="A0A2U1M158"/>
<evidence type="ECO:0000256" key="1">
    <source>
        <dbReference type="ARBA" id="ARBA00012247"/>
    </source>
</evidence>
<feature type="signal peptide" evidence="6">
    <location>
        <begin position="1"/>
        <end position="21"/>
    </location>
</feature>
<evidence type="ECO:0000256" key="6">
    <source>
        <dbReference type="SAM" id="SignalP"/>
    </source>
</evidence>
<dbReference type="SUPFAM" id="SSF51695">
    <property type="entry name" value="PLC-like phosphodiesterases"/>
    <property type="match status" value="2"/>
</dbReference>
<evidence type="ECO:0000313" key="9">
    <source>
        <dbReference type="Proteomes" id="UP000245207"/>
    </source>
</evidence>
<dbReference type="EMBL" id="PKPP01006898">
    <property type="protein sequence ID" value="PWA55002.1"/>
    <property type="molecule type" value="Genomic_DNA"/>
</dbReference>
<organism evidence="8 9">
    <name type="scientific">Artemisia annua</name>
    <name type="common">Sweet wormwood</name>
    <dbReference type="NCBI Taxonomy" id="35608"/>
    <lineage>
        <taxon>Eukaryota</taxon>
        <taxon>Viridiplantae</taxon>
        <taxon>Streptophyta</taxon>
        <taxon>Embryophyta</taxon>
        <taxon>Tracheophyta</taxon>
        <taxon>Spermatophyta</taxon>
        <taxon>Magnoliopsida</taxon>
        <taxon>eudicotyledons</taxon>
        <taxon>Gunneridae</taxon>
        <taxon>Pentapetalae</taxon>
        <taxon>asterids</taxon>
        <taxon>campanulids</taxon>
        <taxon>Asterales</taxon>
        <taxon>Asteraceae</taxon>
        <taxon>Asteroideae</taxon>
        <taxon>Anthemideae</taxon>
        <taxon>Artemisiinae</taxon>
        <taxon>Artemisia</taxon>
    </lineage>
</organism>
<reference evidence="8 9" key="1">
    <citation type="journal article" date="2018" name="Mol. Plant">
        <title>The genome of Artemisia annua provides insight into the evolution of Asteraceae family and artemisinin biosynthesis.</title>
        <authorList>
            <person name="Shen Q."/>
            <person name="Zhang L."/>
            <person name="Liao Z."/>
            <person name="Wang S."/>
            <person name="Yan T."/>
            <person name="Shi P."/>
            <person name="Liu M."/>
            <person name="Fu X."/>
            <person name="Pan Q."/>
            <person name="Wang Y."/>
            <person name="Lv Z."/>
            <person name="Lu X."/>
            <person name="Zhang F."/>
            <person name="Jiang W."/>
            <person name="Ma Y."/>
            <person name="Chen M."/>
            <person name="Hao X."/>
            <person name="Li L."/>
            <person name="Tang Y."/>
            <person name="Lv G."/>
            <person name="Zhou Y."/>
            <person name="Sun X."/>
            <person name="Brodelius P.E."/>
            <person name="Rose J.K.C."/>
            <person name="Tang K."/>
        </authorList>
    </citation>
    <scope>NUCLEOTIDE SEQUENCE [LARGE SCALE GENOMIC DNA]</scope>
    <source>
        <strain evidence="9">cv. Huhao1</strain>
        <tissue evidence="8">Leaf</tissue>
    </source>
</reference>
<sequence>MHKLRWLLNVLLLVCTPLAFADHQRSSTPWQTLSGDRPLVIARGGFSGLFPDSSSIAYGFAKEVSISNAIMWCDVQLTKDAAGVCFPDLNLGNASTIDQVYKNRSKTYPVNGVPIHGWFPVDFSFHDLEIVFLKQNLNFRAPYYDGTYPILTANKVGKLNPRQMWLNIQHDVFYSQHYLSMRNFVISITKSRHVKYISSPEVDFLKSIATKFRSRATKLVFRFLEVDQTEPTTNQTYGSLLKNLTYIKTFASGVLVPKSYIWPVEDLYLQPSTSLVLDAHKEGLEVFTSDFMNDVPFAYNYSYDPVSEYLSFVDNANFSVDGVLSDNPVTPSAAFDCYSHMGANLSQQALTTYKTTLKLTSILSFETEKAKVLIISSEGASGDFPGCTDLAYKKAVSDGADIIDCPVQMTSDGVPICLGSINLLDRTMVANSEFSNLSSSFPELQSGNGIYTFSLTWSQIKSLRQPTGANHYFHQSTSSRLSKLSSSRVQLHASAETDSHYTTTIDSCITRSNIRESGCYKEFTLQPIEYLKIKYT</sequence>
<dbReference type="STRING" id="35608.A0A2U1M158"/>
<evidence type="ECO:0000313" key="8">
    <source>
        <dbReference type="EMBL" id="PWA55002.1"/>
    </source>
</evidence>
<keyword evidence="4" id="KW-0378">Hydrolase</keyword>
<dbReference type="Pfam" id="PF03009">
    <property type="entry name" value="GDPD"/>
    <property type="match status" value="1"/>
</dbReference>